<organism evidence="1">
    <name type="scientific">Brachypodium distachyon</name>
    <name type="common">Purple false brome</name>
    <name type="synonym">Trachynia distachya</name>
    <dbReference type="NCBI Taxonomy" id="15368"/>
    <lineage>
        <taxon>Eukaryota</taxon>
        <taxon>Viridiplantae</taxon>
        <taxon>Streptophyta</taxon>
        <taxon>Embryophyta</taxon>
        <taxon>Tracheophyta</taxon>
        <taxon>Spermatophyta</taxon>
        <taxon>Magnoliopsida</taxon>
        <taxon>Liliopsida</taxon>
        <taxon>Poales</taxon>
        <taxon>Poaceae</taxon>
        <taxon>BOP clade</taxon>
        <taxon>Pooideae</taxon>
        <taxon>Stipodae</taxon>
        <taxon>Brachypodieae</taxon>
        <taxon>Brachypodium</taxon>
    </lineage>
</organism>
<keyword evidence="3" id="KW-1185">Reference proteome</keyword>
<reference evidence="1" key="2">
    <citation type="submission" date="2017-06" db="EMBL/GenBank/DDBJ databases">
        <title>WGS assembly of Brachypodium distachyon.</title>
        <authorList>
            <consortium name="The International Brachypodium Initiative"/>
            <person name="Lucas S."/>
            <person name="Harmon-Smith M."/>
            <person name="Lail K."/>
            <person name="Tice H."/>
            <person name="Grimwood J."/>
            <person name="Bruce D."/>
            <person name="Barry K."/>
            <person name="Shu S."/>
            <person name="Lindquist E."/>
            <person name="Wang M."/>
            <person name="Pitluck S."/>
            <person name="Vogel J.P."/>
            <person name="Garvin D.F."/>
            <person name="Mockler T.C."/>
            <person name="Schmutz J."/>
            <person name="Rokhsar D."/>
            <person name="Bevan M.W."/>
        </authorList>
    </citation>
    <scope>NUCLEOTIDE SEQUENCE</scope>
    <source>
        <strain evidence="1">Bd21</strain>
    </source>
</reference>
<proteinExistence type="predicted"/>
<sequence>MPPFSSPNQCILIPFNPQNHIPYLVGTQRHLDYCFHWPCGANFVVQSWSNVGGLEEFGGGGAHPVTVRLLEVGFTLQEHQRCPV</sequence>
<reference evidence="2" key="3">
    <citation type="submission" date="2018-08" db="UniProtKB">
        <authorList>
            <consortium name="EnsemblPlants"/>
        </authorList>
    </citation>
    <scope>IDENTIFICATION</scope>
    <source>
        <strain evidence="2">cv. Bd21</strain>
    </source>
</reference>
<evidence type="ECO:0000313" key="3">
    <source>
        <dbReference type="Proteomes" id="UP000008810"/>
    </source>
</evidence>
<evidence type="ECO:0000313" key="2">
    <source>
        <dbReference type="EnsemblPlants" id="PNT70783"/>
    </source>
</evidence>
<reference evidence="1 2" key="1">
    <citation type="journal article" date="2010" name="Nature">
        <title>Genome sequencing and analysis of the model grass Brachypodium distachyon.</title>
        <authorList>
            <consortium name="International Brachypodium Initiative"/>
        </authorList>
    </citation>
    <scope>NUCLEOTIDE SEQUENCE [LARGE SCALE GENOMIC DNA]</scope>
    <source>
        <strain evidence="1 2">Bd21</strain>
    </source>
</reference>
<gene>
    <name evidence="1" type="ORF">BRADI_2g17868v3</name>
</gene>
<protein>
    <submittedName>
        <fullName evidence="1 2">Uncharacterized protein</fullName>
    </submittedName>
</protein>
<dbReference type="InParanoid" id="A0A2K2D941"/>
<dbReference type="EnsemblPlants" id="PNT70783">
    <property type="protein sequence ID" value="PNT70783"/>
    <property type="gene ID" value="BRADI_2g17868v3"/>
</dbReference>
<dbReference type="AlphaFoldDB" id="A0A2K2D941"/>
<accession>A0A2K2D941</accession>
<name>A0A2K2D941_BRADI</name>
<dbReference type="Proteomes" id="UP000008810">
    <property type="component" value="Chromosome 2"/>
</dbReference>
<evidence type="ECO:0000313" key="1">
    <source>
        <dbReference type="EMBL" id="PNT70783.1"/>
    </source>
</evidence>
<dbReference type="Gramene" id="PNT70783">
    <property type="protein sequence ID" value="PNT70783"/>
    <property type="gene ID" value="BRADI_2g17868v3"/>
</dbReference>
<dbReference type="EMBL" id="CM000881">
    <property type="protein sequence ID" value="PNT70783.1"/>
    <property type="molecule type" value="Genomic_DNA"/>
</dbReference>